<evidence type="ECO:0000313" key="4">
    <source>
        <dbReference type="Proteomes" id="UP000803844"/>
    </source>
</evidence>
<evidence type="ECO:0000259" key="2">
    <source>
        <dbReference type="Pfam" id="PF22685"/>
    </source>
</evidence>
<dbReference type="Gene3D" id="3.30.360.10">
    <property type="entry name" value="Dihydrodipicolinate Reductase, domain 2"/>
    <property type="match status" value="1"/>
</dbReference>
<feature type="domain" description="Gal80p-like C-terminal" evidence="2">
    <location>
        <begin position="142"/>
        <end position="293"/>
    </location>
</feature>
<reference evidence="3" key="1">
    <citation type="journal article" date="2020" name="Phytopathology">
        <title>Genome sequence of the chestnut blight fungus Cryphonectria parasitica EP155: A fundamental resource for an archetypical invasive plant pathogen.</title>
        <authorList>
            <person name="Crouch J.A."/>
            <person name="Dawe A."/>
            <person name="Aerts A."/>
            <person name="Barry K."/>
            <person name="Churchill A.C.L."/>
            <person name="Grimwood J."/>
            <person name="Hillman B."/>
            <person name="Milgroom M.G."/>
            <person name="Pangilinan J."/>
            <person name="Smith M."/>
            <person name="Salamov A."/>
            <person name="Schmutz J."/>
            <person name="Yadav J."/>
            <person name="Grigoriev I.V."/>
            <person name="Nuss D."/>
        </authorList>
    </citation>
    <scope>NUCLEOTIDE SEQUENCE</scope>
    <source>
        <strain evidence="3">EP155</strain>
    </source>
</reference>
<dbReference type="Gene3D" id="3.40.50.720">
    <property type="entry name" value="NAD(P)-binding Rossmann-like Domain"/>
    <property type="match status" value="1"/>
</dbReference>
<dbReference type="SUPFAM" id="SSF51735">
    <property type="entry name" value="NAD(P)-binding Rossmann-fold domains"/>
    <property type="match status" value="1"/>
</dbReference>
<organism evidence="3 4">
    <name type="scientific">Cryphonectria parasitica (strain ATCC 38755 / EP155)</name>
    <dbReference type="NCBI Taxonomy" id="660469"/>
    <lineage>
        <taxon>Eukaryota</taxon>
        <taxon>Fungi</taxon>
        <taxon>Dikarya</taxon>
        <taxon>Ascomycota</taxon>
        <taxon>Pezizomycotina</taxon>
        <taxon>Sordariomycetes</taxon>
        <taxon>Sordariomycetidae</taxon>
        <taxon>Diaporthales</taxon>
        <taxon>Cryphonectriaceae</taxon>
        <taxon>Cryphonectria-Endothia species complex</taxon>
        <taxon>Cryphonectria</taxon>
    </lineage>
</organism>
<dbReference type="SUPFAM" id="SSF55347">
    <property type="entry name" value="Glyceraldehyde-3-phosphate dehydrogenase-like, C-terminal domain"/>
    <property type="match status" value="1"/>
</dbReference>
<dbReference type="Pfam" id="PF01408">
    <property type="entry name" value="GFO_IDH_MocA"/>
    <property type="match status" value="1"/>
</dbReference>
<dbReference type="InterPro" id="IPR036291">
    <property type="entry name" value="NAD(P)-bd_dom_sf"/>
</dbReference>
<keyword evidence="4" id="KW-1185">Reference proteome</keyword>
<dbReference type="GO" id="GO:0000166">
    <property type="term" value="F:nucleotide binding"/>
    <property type="evidence" value="ECO:0007669"/>
    <property type="project" value="InterPro"/>
</dbReference>
<dbReference type="InterPro" id="IPR000683">
    <property type="entry name" value="Gfo/Idh/MocA-like_OxRdtase_N"/>
</dbReference>
<protein>
    <submittedName>
        <fullName evidence="3">NAD(P)-binding protein</fullName>
    </submittedName>
</protein>
<evidence type="ECO:0000259" key="1">
    <source>
        <dbReference type="Pfam" id="PF01408"/>
    </source>
</evidence>
<dbReference type="AlphaFoldDB" id="A0A9P4Y2B4"/>
<dbReference type="RefSeq" id="XP_040776658.1">
    <property type="nucleotide sequence ID" value="XM_040918278.1"/>
</dbReference>
<proteinExistence type="predicted"/>
<dbReference type="PANTHER" id="PTHR43708:SF1">
    <property type="entry name" value="GALACTOSE_LACTOSE METABOLISM REGULATORY PROTEIN GAL80"/>
    <property type="match status" value="1"/>
</dbReference>
<comment type="caution">
    <text evidence="3">The sequence shown here is derived from an EMBL/GenBank/DDBJ whole genome shotgun (WGS) entry which is preliminary data.</text>
</comment>
<gene>
    <name evidence="3" type="ORF">M406DRAFT_276377</name>
</gene>
<dbReference type="Pfam" id="PF22685">
    <property type="entry name" value="Gal80p_C-like"/>
    <property type="match status" value="1"/>
</dbReference>
<dbReference type="Proteomes" id="UP000803844">
    <property type="component" value="Unassembled WGS sequence"/>
</dbReference>
<dbReference type="OrthoDB" id="446809at2759"/>
<accession>A0A9P4Y2B4</accession>
<dbReference type="PANTHER" id="PTHR43708">
    <property type="entry name" value="CONSERVED EXPRESSED OXIDOREDUCTASE (EUROFUNG)"/>
    <property type="match status" value="1"/>
</dbReference>
<dbReference type="GeneID" id="63835407"/>
<name>A0A9P4Y2B4_CRYP1</name>
<dbReference type="InterPro" id="IPR051317">
    <property type="entry name" value="Gfo/Idh/MocA_oxidoreduct"/>
</dbReference>
<dbReference type="EMBL" id="MU032347">
    <property type="protein sequence ID" value="KAF3765697.1"/>
    <property type="molecule type" value="Genomic_DNA"/>
</dbReference>
<dbReference type="InterPro" id="IPR055080">
    <property type="entry name" value="Gal80p-like_C"/>
</dbReference>
<evidence type="ECO:0000313" key="3">
    <source>
        <dbReference type="EMBL" id="KAF3765697.1"/>
    </source>
</evidence>
<sequence length="393" mass="42731">MAPIRLGIIGLSSSAVTSWASSAHLPYLLSARGRSKYTIAALCNSSVESAKKAIESYGLDPASTRAYGDPTALASDPHVDLVVCCTRVDTHYDLAKPSVDAGKHVFVEWPLTHDVERSRELADAAAERGLHTMVGLQGRLTPVFLKIKELIQGGSLGKVLSSEVRAFGGTIDRETVAEGLKYFAQRSVGGNIPMIGFAHLFDSLQSTLGEATEVQTHLQLQRPTVKLRDASGKIVGEVASDVPDLIIAASSLKPSDSVEKGASLYIRFRRGQQFKGEPALTWHINCELGEIRVVSPSGTSLHANSYSAPVTIDVHDFATDEIRREEWEWPAWQEETDLPIVARSVAALYEGFYDHVSEGRDKNYPDFSDALSRHEQLSSMLSGWTSASRASAH</sequence>
<feature type="domain" description="Gfo/Idh/MocA-like oxidoreductase N-terminal" evidence="1">
    <location>
        <begin position="5"/>
        <end position="135"/>
    </location>
</feature>